<evidence type="ECO:0000313" key="3">
    <source>
        <dbReference type="Proteomes" id="UP000306102"/>
    </source>
</evidence>
<gene>
    <name evidence="2" type="ORF">TEA_007733</name>
</gene>
<keyword evidence="3" id="KW-1185">Reference proteome</keyword>
<proteinExistence type="predicted"/>
<comment type="caution">
    <text evidence="2">The sequence shown here is derived from an EMBL/GenBank/DDBJ whole genome shotgun (WGS) entry which is preliminary data.</text>
</comment>
<dbReference type="AlphaFoldDB" id="A0A4S4CZX2"/>
<evidence type="ECO:0000256" key="1">
    <source>
        <dbReference type="SAM" id="MobiDB-lite"/>
    </source>
</evidence>
<name>A0A4S4CZX2_CAMSN</name>
<sequence length="212" mass="23316">MSLTTPSSSSTSEITSLPNPTITMELQTSTISNPLPSMASSKSNCCPLPFATRRSTSEPTPNPPTTTPSTPRNNTHEHTLQLRDLITKDLDYIKKASEDLKKASDDLDQYGTRVKTQIESVSTTLNSLKEAETPHEDSIETDLQEELRELKKGVTKLKLLIPSKYKPQSGSESDANKNQRANDLSSAQEREKCTKVNSSKGHSRAPGSGEWR</sequence>
<protein>
    <submittedName>
        <fullName evidence="2">Uncharacterized protein</fullName>
    </submittedName>
</protein>
<organism evidence="2 3">
    <name type="scientific">Camellia sinensis var. sinensis</name>
    <name type="common">China tea</name>
    <dbReference type="NCBI Taxonomy" id="542762"/>
    <lineage>
        <taxon>Eukaryota</taxon>
        <taxon>Viridiplantae</taxon>
        <taxon>Streptophyta</taxon>
        <taxon>Embryophyta</taxon>
        <taxon>Tracheophyta</taxon>
        <taxon>Spermatophyta</taxon>
        <taxon>Magnoliopsida</taxon>
        <taxon>eudicotyledons</taxon>
        <taxon>Gunneridae</taxon>
        <taxon>Pentapetalae</taxon>
        <taxon>asterids</taxon>
        <taxon>Ericales</taxon>
        <taxon>Theaceae</taxon>
        <taxon>Camellia</taxon>
    </lineage>
</organism>
<evidence type="ECO:0000313" key="2">
    <source>
        <dbReference type="EMBL" id="THF95471.1"/>
    </source>
</evidence>
<reference evidence="2 3" key="1">
    <citation type="journal article" date="2018" name="Proc. Natl. Acad. Sci. U.S.A.">
        <title>Draft genome sequence of Camellia sinensis var. sinensis provides insights into the evolution of the tea genome and tea quality.</title>
        <authorList>
            <person name="Wei C."/>
            <person name="Yang H."/>
            <person name="Wang S."/>
            <person name="Zhao J."/>
            <person name="Liu C."/>
            <person name="Gao L."/>
            <person name="Xia E."/>
            <person name="Lu Y."/>
            <person name="Tai Y."/>
            <person name="She G."/>
            <person name="Sun J."/>
            <person name="Cao H."/>
            <person name="Tong W."/>
            <person name="Gao Q."/>
            <person name="Li Y."/>
            <person name="Deng W."/>
            <person name="Jiang X."/>
            <person name="Wang W."/>
            <person name="Chen Q."/>
            <person name="Zhang S."/>
            <person name="Li H."/>
            <person name="Wu J."/>
            <person name="Wang P."/>
            <person name="Li P."/>
            <person name="Shi C."/>
            <person name="Zheng F."/>
            <person name="Jian J."/>
            <person name="Huang B."/>
            <person name="Shan D."/>
            <person name="Shi M."/>
            <person name="Fang C."/>
            <person name="Yue Y."/>
            <person name="Li F."/>
            <person name="Li D."/>
            <person name="Wei S."/>
            <person name="Han B."/>
            <person name="Jiang C."/>
            <person name="Yin Y."/>
            <person name="Xia T."/>
            <person name="Zhang Z."/>
            <person name="Bennetzen J.L."/>
            <person name="Zhao S."/>
            <person name="Wan X."/>
        </authorList>
    </citation>
    <scope>NUCLEOTIDE SEQUENCE [LARGE SCALE GENOMIC DNA]</scope>
    <source>
        <strain evidence="3">cv. Shuchazao</strain>
        <tissue evidence="2">Leaf</tissue>
    </source>
</reference>
<feature type="compositionally biased region" description="Polar residues" evidence="1">
    <location>
        <begin position="166"/>
        <end position="187"/>
    </location>
</feature>
<accession>A0A4S4CZX2</accession>
<dbReference type="Proteomes" id="UP000306102">
    <property type="component" value="Unassembled WGS sequence"/>
</dbReference>
<feature type="region of interest" description="Disordered" evidence="1">
    <location>
        <begin position="161"/>
        <end position="212"/>
    </location>
</feature>
<dbReference type="EMBL" id="SDRB02013257">
    <property type="protein sequence ID" value="THF95471.1"/>
    <property type="molecule type" value="Genomic_DNA"/>
</dbReference>
<feature type="region of interest" description="Disordered" evidence="1">
    <location>
        <begin position="1"/>
        <end position="77"/>
    </location>
</feature>
<feature type="compositionally biased region" description="Low complexity" evidence="1">
    <location>
        <begin position="1"/>
        <end position="16"/>
    </location>
</feature>
<feature type="compositionally biased region" description="Polar residues" evidence="1">
    <location>
        <begin position="17"/>
        <end position="44"/>
    </location>
</feature>